<accession>A0A3D8TQJ4</accession>
<feature type="coiled-coil region" evidence="1">
    <location>
        <begin position="62"/>
        <end position="89"/>
    </location>
</feature>
<keyword evidence="1" id="KW-0175">Coiled coil</keyword>
<comment type="caution">
    <text evidence="2">The sequence shown here is derived from an EMBL/GenBank/DDBJ whole genome shotgun (WGS) entry which is preliminary data.</text>
</comment>
<proteinExistence type="predicted"/>
<evidence type="ECO:0000256" key="1">
    <source>
        <dbReference type="SAM" id="Coils"/>
    </source>
</evidence>
<evidence type="ECO:0000313" key="2">
    <source>
        <dbReference type="EMBL" id="RDX00953.1"/>
    </source>
</evidence>
<dbReference type="AlphaFoldDB" id="A0A3D8TQJ4"/>
<dbReference type="RefSeq" id="WP_165849971.1">
    <property type="nucleotide sequence ID" value="NZ_LARY01000002.1"/>
</dbReference>
<dbReference type="Pfam" id="PF11328">
    <property type="entry name" value="DUF3130"/>
    <property type="match status" value="1"/>
</dbReference>
<name>A0A3D8TQJ4_9LIST</name>
<dbReference type="InterPro" id="IPR021477">
    <property type="entry name" value="TVIIS_effector_SACOL2603_fam"/>
</dbReference>
<gene>
    <name evidence="2" type="ORF">UR08_08295</name>
</gene>
<organism evidence="2 3">
    <name type="scientific">Listeria kieliensis</name>
    <dbReference type="NCBI Taxonomy" id="1621700"/>
    <lineage>
        <taxon>Bacteria</taxon>
        <taxon>Bacillati</taxon>
        <taxon>Bacillota</taxon>
        <taxon>Bacilli</taxon>
        <taxon>Bacillales</taxon>
        <taxon>Listeriaceae</taxon>
        <taxon>Listeria</taxon>
    </lineage>
</organism>
<sequence length="93" mass="10129">MGQQIKLPSNRLSEHAASIARHAADLKVKTPSYLGYSTGSAQSLQYGLSEIAEGLNGFDSAVRKESENLRNIEKAMVEEEKKLAHFIAQAIKG</sequence>
<protein>
    <submittedName>
        <fullName evidence="2">Uncharacterized protein</fullName>
    </submittedName>
</protein>
<dbReference type="Proteomes" id="UP000257055">
    <property type="component" value="Unassembled WGS sequence"/>
</dbReference>
<keyword evidence="3" id="KW-1185">Reference proteome</keyword>
<reference evidence="3" key="1">
    <citation type="submission" date="2015-04" db="EMBL/GenBank/DDBJ databases">
        <authorList>
            <person name="Schardt J."/>
            <person name="Mueller-Herbst S."/>
            <person name="Scherer S."/>
            <person name="Huptas C."/>
        </authorList>
    </citation>
    <scope>NUCLEOTIDE SEQUENCE [LARGE SCALE GENOMIC DNA]</scope>
    <source>
        <strain evidence="3">Kiel-L1</strain>
    </source>
</reference>
<evidence type="ECO:0000313" key="3">
    <source>
        <dbReference type="Proteomes" id="UP000257055"/>
    </source>
</evidence>
<dbReference type="EMBL" id="LARY01000002">
    <property type="protein sequence ID" value="RDX00953.1"/>
    <property type="molecule type" value="Genomic_DNA"/>
</dbReference>